<keyword evidence="5 6" id="KW-0539">Nucleus</keyword>
<keyword evidence="9" id="KW-1185">Reference proteome</keyword>
<feature type="domain" description="OVATE" evidence="7">
    <location>
        <begin position="94"/>
        <end position="155"/>
    </location>
</feature>
<accession>A0AAV0F1C0</accession>
<reference evidence="8" key="1">
    <citation type="submission" date="2022-07" db="EMBL/GenBank/DDBJ databases">
        <authorList>
            <person name="Macas J."/>
            <person name="Novak P."/>
            <person name="Neumann P."/>
        </authorList>
    </citation>
    <scope>NUCLEOTIDE SEQUENCE</scope>
</reference>
<comment type="subcellular location">
    <subcellularLocation>
        <location evidence="1 6">Nucleus</location>
    </subcellularLocation>
</comment>
<evidence type="ECO:0000256" key="5">
    <source>
        <dbReference type="ARBA" id="ARBA00023242"/>
    </source>
</evidence>
<dbReference type="InterPro" id="IPR038933">
    <property type="entry name" value="Ovate"/>
</dbReference>
<evidence type="ECO:0000313" key="9">
    <source>
        <dbReference type="Proteomes" id="UP001152523"/>
    </source>
</evidence>
<dbReference type="PANTHER" id="PTHR33057:SF82">
    <property type="entry name" value="TRANSCRIPTION REPRESSOR OFP5"/>
    <property type="match status" value="1"/>
</dbReference>
<protein>
    <recommendedName>
        <fullName evidence="6">Transcription repressor</fullName>
    </recommendedName>
    <alternativeName>
        <fullName evidence="6">Ovate family protein</fullName>
    </alternativeName>
</protein>
<dbReference type="AlphaFoldDB" id="A0AAV0F1C0"/>
<evidence type="ECO:0000259" key="7">
    <source>
        <dbReference type="PROSITE" id="PS51754"/>
    </source>
</evidence>
<evidence type="ECO:0000256" key="6">
    <source>
        <dbReference type="RuleBase" id="RU367028"/>
    </source>
</evidence>
<dbReference type="EMBL" id="CAMAPF010000955">
    <property type="protein sequence ID" value="CAH9129318.1"/>
    <property type="molecule type" value="Genomic_DNA"/>
</dbReference>
<dbReference type="Pfam" id="PF13724">
    <property type="entry name" value="DNA_binding_2"/>
    <property type="match status" value="1"/>
</dbReference>
<dbReference type="Proteomes" id="UP001152523">
    <property type="component" value="Unassembled WGS sequence"/>
</dbReference>
<dbReference type="InterPro" id="IPR025830">
    <property type="entry name" value="DNA_bnd_dom_ovate"/>
</dbReference>
<keyword evidence="3 6" id="KW-0805">Transcription regulation</keyword>
<evidence type="ECO:0000256" key="2">
    <source>
        <dbReference type="ARBA" id="ARBA00022491"/>
    </source>
</evidence>
<comment type="function">
    <text evidence="6">Transcriptional repressor that regulates multiple aspects of plant growth and development.</text>
</comment>
<keyword evidence="2 6" id="KW-0678">Repressor</keyword>
<sequence length="158" mass="18654">MGTNHHNRFRLSDIIPNSWFFYKPSSRNKNTTKTITAPTIYSPENDYCSAVSVSPKRKAVYLPSRDRGHFKPARDPYYISKSRNGRKKGSSRVVFRESADPEKDFRESMMEMIIENEMMDWSDRELEELLASYLSLNSHEYHPLIVRAFQQIWVDLRL</sequence>
<gene>
    <name evidence="8" type="ORF">CEPIT_LOCUS29757</name>
</gene>
<evidence type="ECO:0000313" key="8">
    <source>
        <dbReference type="EMBL" id="CAH9129318.1"/>
    </source>
</evidence>
<evidence type="ECO:0000256" key="3">
    <source>
        <dbReference type="ARBA" id="ARBA00023015"/>
    </source>
</evidence>
<evidence type="ECO:0000256" key="1">
    <source>
        <dbReference type="ARBA" id="ARBA00004123"/>
    </source>
</evidence>
<dbReference type="InterPro" id="IPR006458">
    <property type="entry name" value="Ovate_C"/>
</dbReference>
<dbReference type="GO" id="GO:0005634">
    <property type="term" value="C:nucleus"/>
    <property type="evidence" value="ECO:0007669"/>
    <property type="project" value="UniProtKB-SubCell"/>
</dbReference>
<name>A0AAV0F1C0_9ASTE</name>
<proteinExistence type="predicted"/>
<comment type="caution">
    <text evidence="8">The sequence shown here is derived from an EMBL/GenBank/DDBJ whole genome shotgun (WGS) entry which is preliminary data.</text>
</comment>
<dbReference type="GO" id="GO:0003677">
    <property type="term" value="F:DNA binding"/>
    <property type="evidence" value="ECO:0007669"/>
    <property type="project" value="InterPro"/>
</dbReference>
<keyword evidence="4 6" id="KW-0804">Transcription</keyword>
<evidence type="ECO:0000256" key="4">
    <source>
        <dbReference type="ARBA" id="ARBA00023163"/>
    </source>
</evidence>
<dbReference type="Pfam" id="PF04844">
    <property type="entry name" value="Ovate"/>
    <property type="match status" value="1"/>
</dbReference>
<dbReference type="PROSITE" id="PS51754">
    <property type="entry name" value="OVATE"/>
    <property type="match status" value="1"/>
</dbReference>
<dbReference type="GO" id="GO:0045892">
    <property type="term" value="P:negative regulation of DNA-templated transcription"/>
    <property type="evidence" value="ECO:0007669"/>
    <property type="project" value="UniProtKB-UniRule"/>
</dbReference>
<dbReference type="NCBIfam" id="TIGR01568">
    <property type="entry name" value="A_thal_3678"/>
    <property type="match status" value="1"/>
</dbReference>
<organism evidence="8 9">
    <name type="scientific">Cuscuta epithymum</name>
    <dbReference type="NCBI Taxonomy" id="186058"/>
    <lineage>
        <taxon>Eukaryota</taxon>
        <taxon>Viridiplantae</taxon>
        <taxon>Streptophyta</taxon>
        <taxon>Embryophyta</taxon>
        <taxon>Tracheophyta</taxon>
        <taxon>Spermatophyta</taxon>
        <taxon>Magnoliopsida</taxon>
        <taxon>eudicotyledons</taxon>
        <taxon>Gunneridae</taxon>
        <taxon>Pentapetalae</taxon>
        <taxon>asterids</taxon>
        <taxon>lamiids</taxon>
        <taxon>Solanales</taxon>
        <taxon>Convolvulaceae</taxon>
        <taxon>Cuscuteae</taxon>
        <taxon>Cuscuta</taxon>
        <taxon>Cuscuta subgen. Cuscuta</taxon>
    </lineage>
</organism>
<dbReference type="PANTHER" id="PTHR33057">
    <property type="entry name" value="TRANSCRIPTION REPRESSOR OFP7-RELATED"/>
    <property type="match status" value="1"/>
</dbReference>